<evidence type="ECO:0000313" key="3">
    <source>
        <dbReference type="Proteomes" id="UP000075430"/>
    </source>
</evidence>
<dbReference type="AlphaFoldDB" id="A0A150F9Z1"/>
<sequence>MDDLIFWQPFITSVGTLLSAGLGGFLAHFFFLRRESSASKRNTYEKLYSPILYKIFSFYEYNSLFRRDISVEQIYKHWLEDIYFHTRNNLKYATPKILSICESIESLKFIEDGKGTLKEERLLELVEELLNSVLKLKIIDDDESKRVLERYRAIYFIWRILATRYGPSTEIMDRLRLTFVLENMGIKPKRYKKAYRFYSETHHNIGWDEVTGITLKKIGIKKGDRDTILNSVKKDRSCC</sequence>
<comment type="caution">
    <text evidence="2">The sequence shown here is derived from an EMBL/GenBank/DDBJ whole genome shotgun (WGS) entry which is preliminary data.</text>
</comment>
<keyword evidence="1" id="KW-1133">Transmembrane helix</keyword>
<gene>
    <name evidence="2" type="ORF">AXI58_12675</name>
</gene>
<accession>A0A150F9Z1</accession>
<evidence type="ECO:0000256" key="1">
    <source>
        <dbReference type="SAM" id="Phobius"/>
    </source>
</evidence>
<name>A0A150F9Z1_9BACI</name>
<dbReference type="EMBL" id="LSBA01000006">
    <property type="protein sequence ID" value="KXZ21790.1"/>
    <property type="molecule type" value="Genomic_DNA"/>
</dbReference>
<feature type="transmembrane region" description="Helical" evidence="1">
    <location>
        <begin position="6"/>
        <end position="32"/>
    </location>
</feature>
<keyword evidence="1" id="KW-0472">Membrane</keyword>
<dbReference type="STRING" id="1793963.AXI58_12675"/>
<protein>
    <submittedName>
        <fullName evidence="2">Uncharacterized protein</fullName>
    </submittedName>
</protein>
<reference evidence="3" key="1">
    <citation type="submission" date="2016-02" db="EMBL/GenBank/DDBJ databases">
        <authorList>
            <person name="Dunlap C."/>
        </authorList>
    </citation>
    <scope>NUCLEOTIDE SEQUENCE [LARGE SCALE GENOMIC DNA]</scope>
    <source>
        <strain evidence="3">NRRL B-41092</strain>
    </source>
</reference>
<keyword evidence="3" id="KW-1185">Reference proteome</keyword>
<organism evidence="2 3">
    <name type="scientific">Bacillus nakamurai</name>
    <dbReference type="NCBI Taxonomy" id="1793963"/>
    <lineage>
        <taxon>Bacteria</taxon>
        <taxon>Bacillati</taxon>
        <taxon>Bacillota</taxon>
        <taxon>Bacilli</taxon>
        <taxon>Bacillales</taxon>
        <taxon>Bacillaceae</taxon>
        <taxon>Bacillus</taxon>
    </lineage>
</organism>
<dbReference type="RefSeq" id="WP_061521150.1">
    <property type="nucleotide sequence ID" value="NZ_JARLZY010000005.1"/>
</dbReference>
<evidence type="ECO:0000313" key="2">
    <source>
        <dbReference type="EMBL" id="KXZ21790.1"/>
    </source>
</evidence>
<keyword evidence="1" id="KW-0812">Transmembrane</keyword>
<proteinExistence type="predicted"/>
<dbReference type="Proteomes" id="UP000075430">
    <property type="component" value="Unassembled WGS sequence"/>
</dbReference>